<reference evidence="1" key="1">
    <citation type="submission" date="2021-01" db="EMBL/GenBank/DDBJ databases">
        <authorList>
            <person name="Corre E."/>
            <person name="Pelletier E."/>
            <person name="Niang G."/>
            <person name="Scheremetjew M."/>
            <person name="Finn R."/>
            <person name="Kale V."/>
            <person name="Holt S."/>
            <person name="Cochrane G."/>
            <person name="Meng A."/>
            <person name="Brown T."/>
            <person name="Cohen L."/>
        </authorList>
    </citation>
    <scope>NUCLEOTIDE SEQUENCE</scope>
    <source>
        <strain evidence="1">CCAP1064/1</strain>
    </source>
</reference>
<dbReference type="AlphaFoldDB" id="A0A7S0BZF2"/>
<proteinExistence type="predicted"/>
<evidence type="ECO:0000313" key="1">
    <source>
        <dbReference type="EMBL" id="CAD8407905.1"/>
    </source>
</evidence>
<sequence>MKHSAKKNASQCKKDDDFTSKNDKTCFFVSIDAVLNVVDVDGLPTLRVESVNPMEAHMLQEELNFPDFSSKIDTFRQTSSTSEAKITRQIPLRSIDSASIGTGFFWEWKHKVPHDPKEGVKIYGVSQTHRISGIGRKLVQFDVMPTPDREYSIGRDDVVHYVNVLSRWDRTLQLYESEVDDENNYVFTSPTSSID</sequence>
<name>A0A7S0BZF2_9STRA</name>
<accession>A0A7S0BZF2</accession>
<gene>
    <name evidence="1" type="ORF">PINE0816_LOCUS4025</name>
</gene>
<protein>
    <submittedName>
        <fullName evidence="1">Uncharacterized protein</fullName>
    </submittedName>
</protein>
<organism evidence="1">
    <name type="scientific">Proboscia inermis</name>
    <dbReference type="NCBI Taxonomy" id="420281"/>
    <lineage>
        <taxon>Eukaryota</taxon>
        <taxon>Sar</taxon>
        <taxon>Stramenopiles</taxon>
        <taxon>Ochrophyta</taxon>
        <taxon>Bacillariophyta</taxon>
        <taxon>Coscinodiscophyceae</taxon>
        <taxon>Rhizosoleniophycidae</taxon>
        <taxon>Rhizosoleniales</taxon>
        <taxon>Rhizosoleniaceae</taxon>
        <taxon>Proboscia</taxon>
    </lineage>
</organism>
<dbReference type="EMBL" id="HBEL01008424">
    <property type="protein sequence ID" value="CAD8407905.1"/>
    <property type="molecule type" value="Transcribed_RNA"/>
</dbReference>